<dbReference type="SUPFAM" id="SSF46894">
    <property type="entry name" value="C-terminal effector domain of the bipartite response regulators"/>
    <property type="match status" value="1"/>
</dbReference>
<dbReference type="SUPFAM" id="SSF52172">
    <property type="entry name" value="CheY-like"/>
    <property type="match status" value="1"/>
</dbReference>
<dbReference type="EMBL" id="QUAK01000010">
    <property type="protein sequence ID" value="RFU88500.1"/>
    <property type="molecule type" value="Genomic_DNA"/>
</dbReference>
<dbReference type="GO" id="GO:0006355">
    <property type="term" value="P:regulation of DNA-templated transcription"/>
    <property type="evidence" value="ECO:0007669"/>
    <property type="project" value="InterPro"/>
</dbReference>
<dbReference type="AlphaFoldDB" id="A0A372MD33"/>
<keyword evidence="8" id="KW-1185">Reference proteome</keyword>
<sequence>MDWAWAQILHRTADWRNSAASVSRAVNRSAMRSAIAVPTPRVIEACGEGETMGVVIVDGHPCVRLALSALVTEGTGITVLGEVADADEALRESRRTRAGLVITELSNGEPGFDADFLRRLKALPQSPRVLVFSGATAPSDVIAALSAGADSFVHKSTSCGRLVDAISKTHRGERVVWLREQETPQPSAPGDLSRAPDLTGRENEVLALLLRRYSNEEIAEQLVLAHQTVKNHVSSVFRKLGVGNRRELLRGTPPRTVPTPGIPQLETA</sequence>
<dbReference type="CDD" id="cd17535">
    <property type="entry name" value="REC_NarL-like"/>
    <property type="match status" value="1"/>
</dbReference>
<dbReference type="PROSITE" id="PS50043">
    <property type="entry name" value="HTH_LUXR_2"/>
    <property type="match status" value="1"/>
</dbReference>
<dbReference type="CDD" id="cd06170">
    <property type="entry name" value="LuxR_C_like"/>
    <property type="match status" value="1"/>
</dbReference>
<dbReference type="Gene3D" id="3.40.50.2300">
    <property type="match status" value="1"/>
</dbReference>
<reference evidence="7 8" key="1">
    <citation type="submission" date="2018-08" db="EMBL/GenBank/DDBJ databases">
        <title>Isolation, diversity and antifungal activity of Actinobacteria from wheat.</title>
        <authorList>
            <person name="Han C."/>
        </authorList>
    </citation>
    <scope>NUCLEOTIDE SEQUENCE [LARGE SCALE GENOMIC DNA]</scope>
    <source>
        <strain evidence="7 8">NEAU-YY421</strain>
    </source>
</reference>
<dbReference type="SMART" id="SM00421">
    <property type="entry name" value="HTH_LUXR"/>
    <property type="match status" value="1"/>
</dbReference>
<feature type="domain" description="HTH luxR-type" evidence="5">
    <location>
        <begin position="191"/>
        <end position="256"/>
    </location>
</feature>
<dbReference type="Pfam" id="PF00196">
    <property type="entry name" value="GerE"/>
    <property type="match status" value="1"/>
</dbReference>
<comment type="caution">
    <text evidence="3">Lacks conserved residue(s) required for the propagation of feature annotation.</text>
</comment>
<name>A0A372MD33_9ACTN</name>
<comment type="caution">
    <text evidence="7">The sequence shown here is derived from an EMBL/GenBank/DDBJ whole genome shotgun (WGS) entry which is preliminary data.</text>
</comment>
<keyword evidence="2 7" id="KW-0238">DNA-binding</keyword>
<evidence type="ECO:0000256" key="3">
    <source>
        <dbReference type="PROSITE-ProRule" id="PRU00169"/>
    </source>
</evidence>
<evidence type="ECO:0000256" key="4">
    <source>
        <dbReference type="SAM" id="MobiDB-lite"/>
    </source>
</evidence>
<protein>
    <submittedName>
        <fullName evidence="7">DNA-binding response regulator</fullName>
    </submittedName>
</protein>
<evidence type="ECO:0000256" key="1">
    <source>
        <dbReference type="ARBA" id="ARBA00022553"/>
    </source>
</evidence>
<dbReference type="GO" id="GO:0003677">
    <property type="term" value="F:DNA binding"/>
    <property type="evidence" value="ECO:0007669"/>
    <property type="project" value="UniProtKB-KW"/>
</dbReference>
<organism evidence="7 8">
    <name type="scientific">Streptomyces triticagri</name>
    <dbReference type="NCBI Taxonomy" id="2293568"/>
    <lineage>
        <taxon>Bacteria</taxon>
        <taxon>Bacillati</taxon>
        <taxon>Actinomycetota</taxon>
        <taxon>Actinomycetes</taxon>
        <taxon>Kitasatosporales</taxon>
        <taxon>Streptomycetaceae</taxon>
        <taxon>Streptomyces</taxon>
    </lineage>
</organism>
<proteinExistence type="predicted"/>
<dbReference type="InterPro" id="IPR016032">
    <property type="entry name" value="Sig_transdc_resp-reg_C-effctor"/>
</dbReference>
<gene>
    <name evidence="7" type="ORF">DY218_01410</name>
</gene>
<evidence type="ECO:0000256" key="2">
    <source>
        <dbReference type="ARBA" id="ARBA00023125"/>
    </source>
</evidence>
<dbReference type="InterPro" id="IPR000792">
    <property type="entry name" value="Tscrpt_reg_LuxR_C"/>
</dbReference>
<dbReference type="PANTHER" id="PTHR43214">
    <property type="entry name" value="TWO-COMPONENT RESPONSE REGULATOR"/>
    <property type="match status" value="1"/>
</dbReference>
<dbReference type="PROSITE" id="PS50110">
    <property type="entry name" value="RESPONSE_REGULATORY"/>
    <property type="match status" value="1"/>
</dbReference>
<evidence type="ECO:0000259" key="6">
    <source>
        <dbReference type="PROSITE" id="PS50110"/>
    </source>
</evidence>
<accession>A0A372MD33</accession>
<dbReference type="PRINTS" id="PR00038">
    <property type="entry name" value="HTHLUXR"/>
</dbReference>
<dbReference type="GO" id="GO:0000160">
    <property type="term" value="P:phosphorelay signal transduction system"/>
    <property type="evidence" value="ECO:0007669"/>
    <property type="project" value="InterPro"/>
</dbReference>
<dbReference type="InterPro" id="IPR039420">
    <property type="entry name" value="WalR-like"/>
</dbReference>
<dbReference type="InterPro" id="IPR001789">
    <property type="entry name" value="Sig_transdc_resp-reg_receiver"/>
</dbReference>
<dbReference type="Pfam" id="PF00072">
    <property type="entry name" value="Response_reg"/>
    <property type="match status" value="1"/>
</dbReference>
<dbReference type="InterPro" id="IPR058245">
    <property type="entry name" value="NreC/VraR/RcsB-like_REC"/>
</dbReference>
<evidence type="ECO:0000259" key="5">
    <source>
        <dbReference type="PROSITE" id="PS50043"/>
    </source>
</evidence>
<dbReference type="InterPro" id="IPR011006">
    <property type="entry name" value="CheY-like_superfamily"/>
</dbReference>
<evidence type="ECO:0000313" key="7">
    <source>
        <dbReference type="EMBL" id="RFU88500.1"/>
    </source>
</evidence>
<keyword evidence="1" id="KW-0597">Phosphoprotein</keyword>
<feature type="domain" description="Response regulatory" evidence="6">
    <location>
        <begin position="53"/>
        <end position="170"/>
    </location>
</feature>
<evidence type="ECO:0000313" key="8">
    <source>
        <dbReference type="Proteomes" id="UP000263094"/>
    </source>
</evidence>
<feature type="region of interest" description="Disordered" evidence="4">
    <location>
        <begin position="247"/>
        <end position="268"/>
    </location>
</feature>
<dbReference type="SMART" id="SM00448">
    <property type="entry name" value="REC"/>
    <property type="match status" value="1"/>
</dbReference>
<dbReference type="Proteomes" id="UP000263094">
    <property type="component" value="Unassembled WGS sequence"/>
</dbReference>